<sequence length="45" mass="4976">MVLYGMTCLHPGAPWDSKSAFAIQSVTSLRDETKESLSVFLIVVF</sequence>
<accession>A0A4Y7JM87</accession>
<gene>
    <name evidence="1" type="ORF">C5167_023442</name>
</gene>
<reference evidence="1 2" key="1">
    <citation type="journal article" date="2018" name="Science">
        <title>The opium poppy genome and morphinan production.</title>
        <authorList>
            <person name="Guo L."/>
            <person name="Winzer T."/>
            <person name="Yang X."/>
            <person name="Li Y."/>
            <person name="Ning Z."/>
            <person name="He Z."/>
            <person name="Teodor R."/>
            <person name="Lu Y."/>
            <person name="Bowser T.A."/>
            <person name="Graham I.A."/>
            <person name="Ye K."/>
        </authorList>
    </citation>
    <scope>NUCLEOTIDE SEQUENCE [LARGE SCALE GENOMIC DNA]</scope>
    <source>
        <strain evidence="2">cv. HN1</strain>
        <tissue evidence="1">Leaves</tissue>
    </source>
</reference>
<dbReference type="Gramene" id="RZC61686">
    <property type="protein sequence ID" value="RZC61686"/>
    <property type="gene ID" value="C5167_023442"/>
</dbReference>
<dbReference type="Proteomes" id="UP000316621">
    <property type="component" value="Chromosome 5"/>
</dbReference>
<keyword evidence="2" id="KW-1185">Reference proteome</keyword>
<name>A0A4Y7JM87_PAPSO</name>
<evidence type="ECO:0000313" key="2">
    <source>
        <dbReference type="Proteomes" id="UP000316621"/>
    </source>
</evidence>
<protein>
    <submittedName>
        <fullName evidence="1">Uncharacterized protein</fullName>
    </submittedName>
</protein>
<dbReference type="EMBL" id="CM010719">
    <property type="protein sequence ID" value="RZC61686.1"/>
    <property type="molecule type" value="Genomic_DNA"/>
</dbReference>
<proteinExistence type="predicted"/>
<dbReference type="AlphaFoldDB" id="A0A4Y7JM87"/>
<evidence type="ECO:0000313" key="1">
    <source>
        <dbReference type="EMBL" id="RZC61686.1"/>
    </source>
</evidence>
<organism evidence="1 2">
    <name type="scientific">Papaver somniferum</name>
    <name type="common">Opium poppy</name>
    <dbReference type="NCBI Taxonomy" id="3469"/>
    <lineage>
        <taxon>Eukaryota</taxon>
        <taxon>Viridiplantae</taxon>
        <taxon>Streptophyta</taxon>
        <taxon>Embryophyta</taxon>
        <taxon>Tracheophyta</taxon>
        <taxon>Spermatophyta</taxon>
        <taxon>Magnoliopsida</taxon>
        <taxon>Ranunculales</taxon>
        <taxon>Papaveraceae</taxon>
        <taxon>Papaveroideae</taxon>
        <taxon>Papaver</taxon>
    </lineage>
</organism>